<name>M2MXE8_BAUPA</name>
<gene>
    <name evidence="2" type="ORF">BAUCODRAFT_331793</name>
</gene>
<dbReference type="AlphaFoldDB" id="M2MXE8"/>
<dbReference type="HOGENOM" id="CLU_2263258_0_0_1"/>
<accession>M2MXE8</accession>
<keyword evidence="3" id="KW-1185">Reference proteome</keyword>
<organism evidence="2 3">
    <name type="scientific">Baudoinia panamericana (strain UAMH 10762)</name>
    <name type="common">Angels' share fungus</name>
    <name type="synonym">Baudoinia compniacensis (strain UAMH 10762)</name>
    <dbReference type="NCBI Taxonomy" id="717646"/>
    <lineage>
        <taxon>Eukaryota</taxon>
        <taxon>Fungi</taxon>
        <taxon>Dikarya</taxon>
        <taxon>Ascomycota</taxon>
        <taxon>Pezizomycotina</taxon>
        <taxon>Dothideomycetes</taxon>
        <taxon>Dothideomycetidae</taxon>
        <taxon>Mycosphaerellales</taxon>
        <taxon>Teratosphaeriaceae</taxon>
        <taxon>Baudoinia</taxon>
    </lineage>
</organism>
<proteinExistence type="predicted"/>
<feature type="region of interest" description="Disordered" evidence="1">
    <location>
        <begin position="79"/>
        <end position="103"/>
    </location>
</feature>
<evidence type="ECO:0000313" key="2">
    <source>
        <dbReference type="EMBL" id="EMC90930.1"/>
    </source>
</evidence>
<reference evidence="2 3" key="1">
    <citation type="journal article" date="2012" name="PLoS Pathog.">
        <title>Diverse lifestyles and strategies of plant pathogenesis encoded in the genomes of eighteen Dothideomycetes fungi.</title>
        <authorList>
            <person name="Ohm R.A."/>
            <person name="Feau N."/>
            <person name="Henrissat B."/>
            <person name="Schoch C.L."/>
            <person name="Horwitz B.A."/>
            <person name="Barry K.W."/>
            <person name="Condon B.J."/>
            <person name="Copeland A.C."/>
            <person name="Dhillon B."/>
            <person name="Glaser F."/>
            <person name="Hesse C.N."/>
            <person name="Kosti I."/>
            <person name="LaButti K."/>
            <person name="Lindquist E.A."/>
            <person name="Lucas S."/>
            <person name="Salamov A.A."/>
            <person name="Bradshaw R.E."/>
            <person name="Ciuffetti L."/>
            <person name="Hamelin R.C."/>
            <person name="Kema G.H.J."/>
            <person name="Lawrence C."/>
            <person name="Scott J.A."/>
            <person name="Spatafora J.W."/>
            <person name="Turgeon B.G."/>
            <person name="de Wit P.J.G.M."/>
            <person name="Zhong S."/>
            <person name="Goodwin S.B."/>
            <person name="Grigoriev I.V."/>
        </authorList>
    </citation>
    <scope>NUCLEOTIDE SEQUENCE [LARGE SCALE GENOMIC DNA]</scope>
    <source>
        <strain evidence="2 3">UAMH 10762</strain>
    </source>
</reference>
<dbReference type="EMBL" id="KB445565">
    <property type="protein sequence ID" value="EMC90930.1"/>
    <property type="molecule type" value="Genomic_DNA"/>
</dbReference>
<evidence type="ECO:0000313" key="3">
    <source>
        <dbReference type="Proteomes" id="UP000011761"/>
    </source>
</evidence>
<dbReference type="GeneID" id="19111996"/>
<dbReference type="RefSeq" id="XP_007681863.1">
    <property type="nucleotide sequence ID" value="XM_007683673.1"/>
</dbReference>
<dbReference type="Proteomes" id="UP000011761">
    <property type="component" value="Unassembled WGS sequence"/>
</dbReference>
<evidence type="ECO:0000256" key="1">
    <source>
        <dbReference type="SAM" id="MobiDB-lite"/>
    </source>
</evidence>
<feature type="compositionally biased region" description="Polar residues" evidence="1">
    <location>
        <begin position="93"/>
        <end position="103"/>
    </location>
</feature>
<protein>
    <submittedName>
        <fullName evidence="2">Uncharacterized protein</fullName>
    </submittedName>
</protein>
<sequence length="103" mass="11333">MARLVHLVGLQGMQIGWDALVEWEEGISKQPSWQPTLSPALRTESDTVCRHHLSTGHFQPFRDAHFGCSIAYRQVGASISSTSPCRQPPPQPTKSDVQAQIPG</sequence>
<dbReference type="KEGG" id="bcom:BAUCODRAFT_331793"/>